<evidence type="ECO:0000313" key="3">
    <source>
        <dbReference type="Proteomes" id="UP000017836"/>
    </source>
</evidence>
<dbReference type="AlphaFoldDB" id="W1NWN4"/>
<dbReference type="PANTHER" id="PTHR33511">
    <property type="entry name" value="OS06G0632400 PROTEIN"/>
    <property type="match status" value="1"/>
</dbReference>
<dbReference type="Proteomes" id="UP000017836">
    <property type="component" value="Unassembled WGS sequence"/>
</dbReference>
<gene>
    <name evidence="2" type="ORF">AMTR_s00045p00132570</name>
</gene>
<feature type="region of interest" description="Disordered" evidence="1">
    <location>
        <begin position="33"/>
        <end position="58"/>
    </location>
</feature>
<organism evidence="2 3">
    <name type="scientific">Amborella trichopoda</name>
    <dbReference type="NCBI Taxonomy" id="13333"/>
    <lineage>
        <taxon>Eukaryota</taxon>
        <taxon>Viridiplantae</taxon>
        <taxon>Streptophyta</taxon>
        <taxon>Embryophyta</taxon>
        <taxon>Tracheophyta</taxon>
        <taxon>Spermatophyta</taxon>
        <taxon>Magnoliopsida</taxon>
        <taxon>Amborellales</taxon>
        <taxon>Amborellaceae</taxon>
        <taxon>Amborella</taxon>
    </lineage>
</organism>
<feature type="compositionally biased region" description="Basic and acidic residues" evidence="1">
    <location>
        <begin position="36"/>
        <end position="47"/>
    </location>
</feature>
<sequence length="99" mass="11457">MGGGKGRQGRERKASICEKYMSSVANMFKFAANRRSGRDHAHNREEVQPAPPQSRFFSRPYYYEEDNRGEPDIDQKATEFITNFHRNRSSDADRQSVVV</sequence>
<dbReference type="HOGENOM" id="CLU_2323553_0_0_1"/>
<dbReference type="EMBL" id="KI394661">
    <property type="protein sequence ID" value="ERN02052.1"/>
    <property type="molecule type" value="Genomic_DNA"/>
</dbReference>
<proteinExistence type="predicted"/>
<reference evidence="3" key="1">
    <citation type="journal article" date="2013" name="Science">
        <title>The Amborella genome and the evolution of flowering plants.</title>
        <authorList>
            <consortium name="Amborella Genome Project"/>
        </authorList>
    </citation>
    <scope>NUCLEOTIDE SEQUENCE [LARGE SCALE GENOMIC DNA]</scope>
</reference>
<accession>W1NWN4</accession>
<keyword evidence="3" id="KW-1185">Reference proteome</keyword>
<dbReference type="Gramene" id="ERN02052">
    <property type="protein sequence ID" value="ERN02052"/>
    <property type="gene ID" value="AMTR_s00045p00132570"/>
</dbReference>
<protein>
    <submittedName>
        <fullName evidence="2">Uncharacterized protein</fullName>
    </submittedName>
</protein>
<name>W1NWN4_AMBTC</name>
<evidence type="ECO:0000313" key="2">
    <source>
        <dbReference type="EMBL" id="ERN02052.1"/>
    </source>
</evidence>
<evidence type="ECO:0000256" key="1">
    <source>
        <dbReference type="SAM" id="MobiDB-lite"/>
    </source>
</evidence>